<evidence type="ECO:0000313" key="4">
    <source>
        <dbReference type="EMBL" id="MFC0211521.1"/>
    </source>
</evidence>
<gene>
    <name evidence="4" type="ORF">ACFFK0_03490</name>
</gene>
<accession>A0ABV6DFU9</accession>
<keyword evidence="5" id="KW-1185">Reference proteome</keyword>
<dbReference type="Pfam" id="PF03323">
    <property type="entry name" value="GerA"/>
    <property type="match status" value="1"/>
</dbReference>
<name>A0ABV6DFU9_9BACL</name>
<reference evidence="4 5" key="1">
    <citation type="submission" date="2024-09" db="EMBL/GenBank/DDBJ databases">
        <authorList>
            <person name="Sun Q."/>
            <person name="Mori K."/>
        </authorList>
    </citation>
    <scope>NUCLEOTIDE SEQUENCE [LARGE SCALE GENOMIC DNA]</scope>
    <source>
        <strain evidence="4 5">CCM 7759</strain>
    </source>
</reference>
<comment type="caution">
    <text evidence="4">The sequence shown here is derived from an EMBL/GenBank/DDBJ whole genome shotgun (WGS) entry which is preliminary data.</text>
</comment>
<feature type="transmembrane region" description="Helical" evidence="3">
    <location>
        <begin position="439"/>
        <end position="463"/>
    </location>
</feature>
<keyword evidence="2 3" id="KW-0472">Membrane</keyword>
<dbReference type="PANTHER" id="PTHR22550:SF5">
    <property type="entry name" value="LEUCINE ZIPPER PROTEIN 4"/>
    <property type="match status" value="1"/>
</dbReference>
<keyword evidence="3" id="KW-0812">Transmembrane</keyword>
<evidence type="ECO:0000256" key="3">
    <source>
        <dbReference type="SAM" id="Phobius"/>
    </source>
</evidence>
<dbReference type="PIRSF" id="PIRSF005690">
    <property type="entry name" value="GerBA"/>
    <property type="match status" value="1"/>
</dbReference>
<comment type="similarity">
    <text evidence="1">Belongs to the GerABKA family.</text>
</comment>
<dbReference type="Proteomes" id="UP001589776">
    <property type="component" value="Unassembled WGS sequence"/>
</dbReference>
<keyword evidence="3" id="KW-1133">Transmembrane helix</keyword>
<sequence length="526" mass="57598">MIDMIKQLLRSKTNHAFRITAEAQPPSAERCQDLAAEIETAIAQVTEVFGPASDVVVRRIEGEEGKLAALLFINSLVDKMTLDTHVAKPLISFLGAKSGLGTVPLEHIGNMLSTARVRVIVSREEAVQAMLEGNTLVLMNGAGEGLACETNGGQRRSVSEGERENVVRGSHEAFNEALETNIGLVRRRIRSPRLQVEQRAIGTVSNTPLAVLYIEGVAKPDIVEQVRERLGAIRIDGVLESLYIEELIEDRAYTPFPTVFSTERPDRIAACLLEGRVAIMLEGTPMALVVPATIGLFIYSNEDYYQRFDISSLLKLLRTTTFLLSFFLPGFYVSLLTFHQEMLPTPLLIALTGQREGVPLGAALEIALMELTFEILREAGIRLPKTVGTAISIVGGLVLGQAAVEAGLVAPGTVITVSLTAIASFTTPSYNIAISARMIRFFLLGCSAVLGAFGFYFGVILVFTHLQTLRSFGVPYMSPIVPFHRQGWKDTFLRFPWTKLKMRPKEVASPDNRRRLNLDPEGESGG</sequence>
<evidence type="ECO:0000256" key="1">
    <source>
        <dbReference type="ARBA" id="ARBA00005278"/>
    </source>
</evidence>
<dbReference type="InterPro" id="IPR050768">
    <property type="entry name" value="UPF0353/GerABKA_families"/>
</dbReference>
<feature type="transmembrane region" description="Helical" evidence="3">
    <location>
        <begin position="408"/>
        <end position="427"/>
    </location>
</feature>
<proteinExistence type="inferred from homology"/>
<dbReference type="RefSeq" id="WP_377468509.1">
    <property type="nucleotide sequence ID" value="NZ_JBHLWN010000020.1"/>
</dbReference>
<dbReference type="PANTHER" id="PTHR22550">
    <property type="entry name" value="SPORE GERMINATION PROTEIN"/>
    <property type="match status" value="1"/>
</dbReference>
<protein>
    <submittedName>
        <fullName evidence="4">Spore germination protein</fullName>
    </submittedName>
</protein>
<organism evidence="4 5">
    <name type="scientific">Paenibacillus chartarius</name>
    <dbReference type="NCBI Taxonomy" id="747481"/>
    <lineage>
        <taxon>Bacteria</taxon>
        <taxon>Bacillati</taxon>
        <taxon>Bacillota</taxon>
        <taxon>Bacilli</taxon>
        <taxon>Bacillales</taxon>
        <taxon>Paenibacillaceae</taxon>
        <taxon>Paenibacillus</taxon>
    </lineage>
</organism>
<evidence type="ECO:0000256" key="2">
    <source>
        <dbReference type="ARBA" id="ARBA00023136"/>
    </source>
</evidence>
<dbReference type="EMBL" id="JBHLWN010000020">
    <property type="protein sequence ID" value="MFC0211521.1"/>
    <property type="molecule type" value="Genomic_DNA"/>
</dbReference>
<feature type="transmembrane region" description="Helical" evidence="3">
    <location>
        <begin position="320"/>
        <end position="338"/>
    </location>
</feature>
<feature type="transmembrane region" description="Helical" evidence="3">
    <location>
        <begin position="277"/>
        <end position="299"/>
    </location>
</feature>
<evidence type="ECO:0000313" key="5">
    <source>
        <dbReference type="Proteomes" id="UP001589776"/>
    </source>
</evidence>
<dbReference type="InterPro" id="IPR004995">
    <property type="entry name" value="Spore_Ger"/>
</dbReference>